<proteinExistence type="predicted"/>
<reference evidence="1 2" key="1">
    <citation type="journal article" date="2015" name="Nature">
        <title>rRNA introns, odd ribosomes, and small enigmatic genomes across a large radiation of phyla.</title>
        <authorList>
            <person name="Brown C.T."/>
            <person name="Hug L.A."/>
            <person name="Thomas B.C."/>
            <person name="Sharon I."/>
            <person name="Castelle C.J."/>
            <person name="Singh A."/>
            <person name="Wilkins M.J."/>
            <person name="Williams K.H."/>
            <person name="Banfield J.F."/>
        </authorList>
    </citation>
    <scope>NUCLEOTIDE SEQUENCE [LARGE SCALE GENOMIC DNA]</scope>
</reference>
<dbReference type="Proteomes" id="UP000034006">
    <property type="component" value="Unassembled WGS sequence"/>
</dbReference>
<dbReference type="AlphaFoldDB" id="A0A0G1K4T4"/>
<protein>
    <submittedName>
        <fullName evidence="1">Uncharacterized protein</fullName>
    </submittedName>
</protein>
<name>A0A0G1K4T4_9BACT</name>
<comment type="caution">
    <text evidence="1">The sequence shown here is derived from an EMBL/GenBank/DDBJ whole genome shotgun (WGS) entry which is preliminary data.</text>
</comment>
<evidence type="ECO:0000313" key="2">
    <source>
        <dbReference type="Proteomes" id="UP000034006"/>
    </source>
</evidence>
<organism evidence="1 2">
    <name type="scientific">Candidatus Collierbacteria bacterium GW2011_GWB2_44_22</name>
    <dbReference type="NCBI Taxonomy" id="1618387"/>
    <lineage>
        <taxon>Bacteria</taxon>
        <taxon>Candidatus Collieribacteriota</taxon>
    </lineage>
</organism>
<accession>A0A0G1K4T4</accession>
<sequence>MKALIIGQRVSANINDFIHGGGAYVKRMVLPDQGICVNIVEDQIYAFFGFVISEQEFDLFGQVEISQTTFDEILKVARLNDELNSARSELIKNVELTKILDRDGITKRGRIS</sequence>
<gene>
    <name evidence="1" type="ORF">UW44_C0013G0007</name>
</gene>
<dbReference type="EMBL" id="LCIH01000013">
    <property type="protein sequence ID" value="KKT51287.1"/>
    <property type="molecule type" value="Genomic_DNA"/>
</dbReference>
<evidence type="ECO:0000313" key="1">
    <source>
        <dbReference type="EMBL" id="KKT51287.1"/>
    </source>
</evidence>